<evidence type="ECO:0000313" key="2">
    <source>
        <dbReference type="Proteomes" id="UP000199679"/>
    </source>
</evidence>
<dbReference type="OrthoDB" id="956377at2"/>
<dbReference type="Proteomes" id="UP000199679">
    <property type="component" value="Chromosome I"/>
</dbReference>
<evidence type="ECO:0008006" key="3">
    <source>
        <dbReference type="Google" id="ProtNLM"/>
    </source>
</evidence>
<keyword evidence="2" id="KW-1185">Reference proteome</keyword>
<dbReference type="EMBL" id="LT629740">
    <property type="protein sequence ID" value="SDR88602.1"/>
    <property type="molecule type" value="Genomic_DNA"/>
</dbReference>
<dbReference type="RefSeq" id="WP_091367719.1">
    <property type="nucleotide sequence ID" value="NZ_LT629740.1"/>
</dbReference>
<gene>
    <name evidence="1" type="ORF">SAMN05216490_0130</name>
</gene>
<reference evidence="1 2" key="1">
    <citation type="submission" date="2016-10" db="EMBL/GenBank/DDBJ databases">
        <authorList>
            <person name="de Groot N.N."/>
        </authorList>
    </citation>
    <scope>NUCLEOTIDE SEQUENCE [LARGE SCALE GENOMIC DNA]</scope>
    <source>
        <strain evidence="1 2">MP1X4</strain>
    </source>
</reference>
<evidence type="ECO:0000313" key="1">
    <source>
        <dbReference type="EMBL" id="SDR88602.1"/>
    </source>
</evidence>
<organism evidence="1 2">
    <name type="scientific">Mucilaginibacter mallensis</name>
    <dbReference type="NCBI Taxonomy" id="652787"/>
    <lineage>
        <taxon>Bacteria</taxon>
        <taxon>Pseudomonadati</taxon>
        <taxon>Bacteroidota</taxon>
        <taxon>Sphingobacteriia</taxon>
        <taxon>Sphingobacteriales</taxon>
        <taxon>Sphingobacteriaceae</taxon>
        <taxon>Mucilaginibacter</taxon>
    </lineage>
</organism>
<proteinExistence type="predicted"/>
<protein>
    <recommendedName>
        <fullName evidence="3">NACHT domain-containing protein</fullName>
    </recommendedName>
</protein>
<accession>A0A1H1MPN0</accession>
<sequence>MDDHFEAFLNSTYTATVLVAPVGYGKTLALCHWIEERMAITGSNDIILFFSCNALMNVHLGGGNLNSWLISLMGYSNEEHFVTLLENQHKKDGYVFLMIDGIDENLFRYGQFQVLINQLIDIISIYRLNACFKLVLTMRLSTWVNNSYLFKNTLDVCFFGNLSNQNPVSNTPLLSINEINELTINCNLGIQGSLPNNLTQILSYPLYFQIYNKQYKNNYNPKNIDKMSVHKLIFSFMSDKLCAGPYSAEKSFLIKGFVKEMDLMKGIFKVDKCKVIDLIKRYNNAYLELLSIGFFQELNTEYDILYKTNLEFGNAYFCEFSIAKTLLFNNNDLFDEKLVQTINQFLNIEYRLGIIKWHLIYVVETRQYNSLHLVSKIELTANDKLKIIDFLSDLLNNDVLKINDNDALIQYFNHDCDQDFFDFYLGLELINLNYPKALNILLNHKLSTEKQILVYSNLAIISIIALDLNGLEKYINRMSAFSSEDYIGLPINPLSCFKAIYSYFKYGVIKNDCFDDITQFCFNPPIKRSGFRDRPANDVLYFIGVITLKICQNPKKTIRFINAVNKHYRPITESPTAYNILFKVIMINEYIIMRDIEEAAKIYNSIQDTFYRCKNHITPFMESLFNTAKVIVSSSCEQYASILTDIRVINVIVDKLDNKLFKIYVLALHLKDENSNVYSTLYKQILYDYKKMIRQNQLSLCLFLGNQVACIG</sequence>
<dbReference type="AlphaFoldDB" id="A0A1H1MPN0"/>
<name>A0A1H1MPN0_MUCMA</name>